<dbReference type="GO" id="GO:0003677">
    <property type="term" value="F:DNA binding"/>
    <property type="evidence" value="ECO:0007669"/>
    <property type="project" value="InterPro"/>
</dbReference>
<evidence type="ECO:0000313" key="3">
    <source>
        <dbReference type="Proteomes" id="UP000199180"/>
    </source>
</evidence>
<feature type="domain" description="RNA polymerase sigma factor 70 region 4 type 2" evidence="1">
    <location>
        <begin position="185"/>
        <end position="232"/>
    </location>
</feature>
<organism evidence="2 3">
    <name type="scientific">Paracoccus homiensis</name>
    <dbReference type="NCBI Taxonomy" id="364199"/>
    <lineage>
        <taxon>Bacteria</taxon>
        <taxon>Pseudomonadati</taxon>
        <taxon>Pseudomonadota</taxon>
        <taxon>Alphaproteobacteria</taxon>
        <taxon>Rhodobacterales</taxon>
        <taxon>Paracoccaceae</taxon>
        <taxon>Paracoccus</taxon>
    </lineage>
</organism>
<sequence length="240" mass="26168">MSFAWHEIRDHLMHSSTNLHFQRSFDAVRRAQTALAPFRDPAALLDGLHRTPGDPARKNVILSALVGAAQGDGPASDCALTLLLLALWPGLDAIRRRSLWRRLGSADEVASDVLARTTEAVRGLDLGRVNWIAATVLRNVERDMIRVRQRDQAREQLASGADPDEVADSGDSGIGADGYARLNGAVRKLLGDDALLVIRVAIEGFSQAEAGAELGLTEAAARKRYQRAMRRLHDALQEIP</sequence>
<dbReference type="SUPFAM" id="SSF88659">
    <property type="entry name" value="Sigma3 and sigma4 domains of RNA polymerase sigma factors"/>
    <property type="match status" value="1"/>
</dbReference>
<dbReference type="OrthoDB" id="7334872at2"/>
<proteinExistence type="predicted"/>
<reference evidence="2 3" key="1">
    <citation type="submission" date="2016-10" db="EMBL/GenBank/DDBJ databases">
        <authorList>
            <person name="de Groot N.N."/>
        </authorList>
    </citation>
    <scope>NUCLEOTIDE SEQUENCE [LARGE SCALE GENOMIC DNA]</scope>
    <source>
        <strain evidence="2 3">DSM 17862</strain>
    </source>
</reference>
<dbReference type="InterPro" id="IPR013249">
    <property type="entry name" value="RNA_pol_sigma70_r4_t2"/>
</dbReference>
<dbReference type="InterPro" id="IPR036388">
    <property type="entry name" value="WH-like_DNA-bd_sf"/>
</dbReference>
<gene>
    <name evidence="2" type="ORF">SAMN04489858_107106</name>
</gene>
<name>A0A1I0FXX9_9RHOB</name>
<dbReference type="RefSeq" id="WP_090734970.1">
    <property type="nucleotide sequence ID" value="NZ_FOHO01000007.1"/>
</dbReference>
<dbReference type="EMBL" id="FOHO01000007">
    <property type="protein sequence ID" value="SET63282.1"/>
    <property type="molecule type" value="Genomic_DNA"/>
</dbReference>
<dbReference type="Pfam" id="PF08281">
    <property type="entry name" value="Sigma70_r4_2"/>
    <property type="match status" value="1"/>
</dbReference>
<dbReference type="AlphaFoldDB" id="A0A1I0FXX9"/>
<protein>
    <submittedName>
        <fullName evidence="2">RNA polymerase sigma-70 factor, ECF subfamily</fullName>
    </submittedName>
</protein>
<dbReference type="GO" id="GO:0016987">
    <property type="term" value="F:sigma factor activity"/>
    <property type="evidence" value="ECO:0007669"/>
    <property type="project" value="InterPro"/>
</dbReference>
<dbReference type="Gene3D" id="1.10.10.10">
    <property type="entry name" value="Winged helix-like DNA-binding domain superfamily/Winged helix DNA-binding domain"/>
    <property type="match status" value="1"/>
</dbReference>
<keyword evidence="3" id="KW-1185">Reference proteome</keyword>
<dbReference type="InterPro" id="IPR013324">
    <property type="entry name" value="RNA_pol_sigma_r3/r4-like"/>
</dbReference>
<evidence type="ECO:0000313" key="2">
    <source>
        <dbReference type="EMBL" id="SET63282.1"/>
    </source>
</evidence>
<dbReference type="STRING" id="364199.SAMN04489858_107106"/>
<dbReference type="GO" id="GO:0006352">
    <property type="term" value="P:DNA-templated transcription initiation"/>
    <property type="evidence" value="ECO:0007669"/>
    <property type="project" value="InterPro"/>
</dbReference>
<accession>A0A1I0FXX9</accession>
<evidence type="ECO:0000259" key="1">
    <source>
        <dbReference type="Pfam" id="PF08281"/>
    </source>
</evidence>
<dbReference type="Proteomes" id="UP000199180">
    <property type="component" value="Unassembled WGS sequence"/>
</dbReference>